<comment type="caution">
    <text evidence="3">The sequence shown here is derived from an EMBL/GenBank/DDBJ whole genome shotgun (WGS) entry which is preliminary data.</text>
</comment>
<dbReference type="AlphaFoldDB" id="A0A9P6FQY7"/>
<feature type="transmembrane region" description="Helical" evidence="1">
    <location>
        <begin position="91"/>
        <end position="117"/>
    </location>
</feature>
<protein>
    <recommendedName>
        <fullName evidence="2">Fungal lipase-type domain-containing protein</fullName>
    </recommendedName>
</protein>
<dbReference type="Pfam" id="PF01764">
    <property type="entry name" value="Lipase_3"/>
    <property type="match status" value="2"/>
</dbReference>
<sequence>MTHHHPHVLPDKLPVPRQHLQEVCGKAITKAPHDLHLETALTAPPQPPPLRTPLSIETAHLKTFVLETVALYIRNLRNPNLIPGKGLLSKVYALGIFPIVFGILVVCQWIISAVVLWSTRTRMGKYLYGVFLKNEIMLFDPTDTIDPHGTDEALAQLASTQPKSEPSFNYHIAGFLLILSTLTYERDDAKVEQAINMMRDITSEEQFKKVEEMLEQSERTINDKARQFQMRFRGISELKTVGGPFAGLFYSDESIVLVFKGTSVLAFNEYVVDAFIQRVQAKEFLYGEVHKGFYESIFPDPEPLGHYESMTYDTSNPFATIMEVIFETARMIKSKSGKPVNLWVTGHSLGGALASLTMARLQKPMTDSDPLIQEYDPRKDKCGARPLAGTVLEEMLARYSSDPELIVLRDCYSFASPKVGDSSFAREFNTNQLQYLHQSRFKPVYYRVIVDKDIIPMMPPGLRNDPNTALGRMFPCTKCPNGVKAKAKDANGYGTAKKGGDSEPHFHSLLDYQHVGQLVRLANKRVKPTAVPSDHQTDLCWNVLRGDHETKDLLRQVEQVRLQEQGLEQQQQQQQGKGKAAFDAKLAIQEMTDGEALHIINQEDRLRVPCDAENFLLTFPNVISHSPSTYQRNLVRARFYFQSFPCADVMEALLDTEELPKEGHGQ</sequence>
<keyword evidence="1" id="KW-1133">Transmembrane helix</keyword>
<evidence type="ECO:0000313" key="3">
    <source>
        <dbReference type="EMBL" id="KAF9580233.1"/>
    </source>
</evidence>
<dbReference type="PANTHER" id="PTHR45856:SF24">
    <property type="entry name" value="FUNGAL LIPASE-LIKE DOMAIN-CONTAINING PROTEIN"/>
    <property type="match status" value="1"/>
</dbReference>
<keyword evidence="1" id="KW-0472">Membrane</keyword>
<evidence type="ECO:0000256" key="1">
    <source>
        <dbReference type="SAM" id="Phobius"/>
    </source>
</evidence>
<feature type="domain" description="Fungal lipase-type" evidence="2">
    <location>
        <begin position="410"/>
        <end position="460"/>
    </location>
</feature>
<keyword evidence="4" id="KW-1185">Reference proteome</keyword>
<name>A0A9P6FQY7_9FUNG</name>
<dbReference type="Gene3D" id="3.40.50.1820">
    <property type="entry name" value="alpha/beta hydrolase"/>
    <property type="match status" value="1"/>
</dbReference>
<feature type="non-terminal residue" evidence="3">
    <location>
        <position position="666"/>
    </location>
</feature>
<dbReference type="InterPro" id="IPR051218">
    <property type="entry name" value="Sec_MonoDiacylglyc_Lipase"/>
</dbReference>
<dbReference type="EMBL" id="JAABOA010002200">
    <property type="protein sequence ID" value="KAF9580233.1"/>
    <property type="molecule type" value="Genomic_DNA"/>
</dbReference>
<dbReference type="Proteomes" id="UP000780801">
    <property type="component" value="Unassembled WGS sequence"/>
</dbReference>
<dbReference type="PANTHER" id="PTHR45856">
    <property type="entry name" value="ALPHA/BETA-HYDROLASES SUPERFAMILY PROTEIN"/>
    <property type="match status" value="1"/>
</dbReference>
<accession>A0A9P6FQY7</accession>
<dbReference type="InterPro" id="IPR029058">
    <property type="entry name" value="AB_hydrolase_fold"/>
</dbReference>
<dbReference type="OrthoDB" id="426718at2759"/>
<dbReference type="GO" id="GO:0006629">
    <property type="term" value="P:lipid metabolic process"/>
    <property type="evidence" value="ECO:0007669"/>
    <property type="project" value="InterPro"/>
</dbReference>
<evidence type="ECO:0000259" key="2">
    <source>
        <dbReference type="Pfam" id="PF01764"/>
    </source>
</evidence>
<reference evidence="3" key="1">
    <citation type="journal article" date="2020" name="Fungal Divers.">
        <title>Resolving the Mortierellaceae phylogeny through synthesis of multi-gene phylogenetics and phylogenomics.</title>
        <authorList>
            <person name="Vandepol N."/>
            <person name="Liber J."/>
            <person name="Desiro A."/>
            <person name="Na H."/>
            <person name="Kennedy M."/>
            <person name="Barry K."/>
            <person name="Grigoriev I.V."/>
            <person name="Miller A.N."/>
            <person name="O'Donnell K."/>
            <person name="Stajich J.E."/>
            <person name="Bonito G."/>
        </authorList>
    </citation>
    <scope>NUCLEOTIDE SEQUENCE</scope>
    <source>
        <strain evidence="3">KOD1015</strain>
    </source>
</reference>
<evidence type="ECO:0000313" key="4">
    <source>
        <dbReference type="Proteomes" id="UP000780801"/>
    </source>
</evidence>
<dbReference type="SUPFAM" id="SSF53474">
    <property type="entry name" value="alpha/beta-Hydrolases"/>
    <property type="match status" value="1"/>
</dbReference>
<feature type="domain" description="Fungal lipase-type" evidence="2">
    <location>
        <begin position="256"/>
        <end position="363"/>
    </location>
</feature>
<dbReference type="InterPro" id="IPR002921">
    <property type="entry name" value="Fungal_lipase-type"/>
</dbReference>
<gene>
    <name evidence="3" type="ORF">BGW38_003216</name>
</gene>
<keyword evidence="1" id="KW-0812">Transmembrane</keyword>
<organism evidence="3 4">
    <name type="scientific">Lunasporangiospora selenospora</name>
    <dbReference type="NCBI Taxonomy" id="979761"/>
    <lineage>
        <taxon>Eukaryota</taxon>
        <taxon>Fungi</taxon>
        <taxon>Fungi incertae sedis</taxon>
        <taxon>Mucoromycota</taxon>
        <taxon>Mortierellomycotina</taxon>
        <taxon>Mortierellomycetes</taxon>
        <taxon>Mortierellales</taxon>
        <taxon>Mortierellaceae</taxon>
        <taxon>Lunasporangiospora</taxon>
    </lineage>
</organism>
<dbReference type="CDD" id="cd00519">
    <property type="entry name" value="Lipase_3"/>
    <property type="match status" value="1"/>
</dbReference>
<proteinExistence type="predicted"/>